<dbReference type="AlphaFoldDB" id="J4DQD8"/>
<dbReference type="Gene3D" id="1.10.286.20">
    <property type="match status" value="1"/>
</dbReference>
<dbReference type="GeneID" id="20716699"/>
<gene>
    <name evidence="6" type="ORF">TOT_040000648</name>
</gene>
<keyword evidence="4" id="KW-0732">Signal</keyword>
<dbReference type="eggNOG" id="KOG1071">
    <property type="taxonomic scope" value="Eukaryota"/>
</dbReference>
<evidence type="ECO:0000259" key="5">
    <source>
        <dbReference type="Pfam" id="PF00889"/>
    </source>
</evidence>
<keyword evidence="7" id="KW-1185">Reference proteome</keyword>
<organism evidence="6 7">
    <name type="scientific">Theileria orientalis strain Shintoku</name>
    <dbReference type="NCBI Taxonomy" id="869250"/>
    <lineage>
        <taxon>Eukaryota</taxon>
        <taxon>Sar</taxon>
        <taxon>Alveolata</taxon>
        <taxon>Apicomplexa</taxon>
        <taxon>Aconoidasida</taxon>
        <taxon>Piroplasmida</taxon>
        <taxon>Theileriidae</taxon>
        <taxon>Theileria</taxon>
    </lineage>
</organism>
<dbReference type="STRING" id="869250.J4DQD8"/>
<protein>
    <recommendedName>
        <fullName evidence="3">Elongation factor Ts, mitochondrial</fullName>
        <shortName evidence="3">EF-Ts</shortName>
        <shortName evidence="3">EF-TsMt</shortName>
    </recommendedName>
</protein>
<dbReference type="PANTHER" id="PTHR11741">
    <property type="entry name" value="ELONGATION FACTOR TS"/>
    <property type="match status" value="1"/>
</dbReference>
<reference evidence="6 7" key="1">
    <citation type="journal article" date="2012" name="MBio">
        <title>Comparative genome analysis of three eukaryotic parasites with differing abilities to transform leukocytes reveals key mediators of Theileria-induced leukocyte transformation.</title>
        <authorList>
            <person name="Hayashida K."/>
            <person name="Hara Y."/>
            <person name="Abe T."/>
            <person name="Yamasaki C."/>
            <person name="Toyoda A."/>
            <person name="Kosuge T."/>
            <person name="Suzuki Y."/>
            <person name="Sato Y."/>
            <person name="Kawashima S."/>
            <person name="Katayama T."/>
            <person name="Wakaguri H."/>
            <person name="Inoue N."/>
            <person name="Homma K."/>
            <person name="Tada-Umezaki M."/>
            <person name="Yagi Y."/>
            <person name="Fujii Y."/>
            <person name="Habara T."/>
            <person name="Kanehisa M."/>
            <person name="Watanabe H."/>
            <person name="Ito K."/>
            <person name="Gojobori T."/>
            <person name="Sugawara H."/>
            <person name="Imanishi T."/>
            <person name="Weir W."/>
            <person name="Gardner M."/>
            <person name="Pain A."/>
            <person name="Shiels B."/>
            <person name="Hattori M."/>
            <person name="Nene V."/>
            <person name="Sugimoto C."/>
        </authorList>
    </citation>
    <scope>NUCLEOTIDE SEQUENCE [LARGE SCALE GENOMIC DNA]</scope>
    <source>
        <strain evidence="6 7">Shintoku</strain>
    </source>
</reference>
<comment type="subcellular location">
    <subcellularLocation>
        <location evidence="3">Mitochondrion</location>
    </subcellularLocation>
</comment>
<dbReference type="Gene3D" id="1.10.8.10">
    <property type="entry name" value="DNA helicase RuvA subunit, C-terminal domain"/>
    <property type="match status" value="1"/>
</dbReference>
<dbReference type="InterPro" id="IPR036402">
    <property type="entry name" value="EF-Ts_dimer_sf"/>
</dbReference>
<sequence length="441" mass="49242">MAYWSPLITIFFHFFSIKCSSLSNSCYTRKNAYRSLFIRDSRVGNGNVSHLGRINGVNSSERSEDSGSEVTDMAKKIKLLRSNTGRGAQDCFKAINEAKGDVRLASQILMNSLDDNKASNEGSESELVLMLQGTIAVSCSPKLCSIVDVRCDSDFVANNKLFTNLAKSFANAAMEWKQESQGAEKTLEQLKSEVLSKKCLRCDKKLAETGAMVRSSLREPISVARIGFIESEPDAFFAFYVHSSLDPKNSRTYSGSAASILSIGLDESNVDSFYSYFEEKIEPSEDNCCMTASGCVYSGLRNIVNLNSESELDGVKRFLRDLAIHVVAEKPKDIDVERYDKEGLEESKKELEALLRSGKPKEIAEKIVKGKLKKKYGESVLMDQAWTFGDSKTVSQVIEETSRKLGKNIKLKKFITYSITDDLISYKHPKDCSFYNTNIKF</sequence>
<keyword evidence="1 3" id="KW-0251">Elongation factor</keyword>
<accession>J4DQD8</accession>
<evidence type="ECO:0000256" key="2">
    <source>
        <dbReference type="ARBA" id="ARBA00022917"/>
    </source>
</evidence>
<dbReference type="OMA" id="GAQECYK"/>
<dbReference type="GO" id="GO:0005739">
    <property type="term" value="C:mitochondrion"/>
    <property type="evidence" value="ECO:0007669"/>
    <property type="project" value="UniProtKB-SubCell"/>
</dbReference>
<comment type="function">
    <text evidence="3">Associates with the EF-Tu.GDP complex and induces the exchange of GDP to GTP. It remains bound to the aminoacyl-tRNA.EF-Tu.GTP complex up to the GTP hydrolysis stage on the ribosome.</text>
</comment>
<dbReference type="PANTHER" id="PTHR11741:SF0">
    <property type="entry name" value="ELONGATION FACTOR TS, MITOCHONDRIAL"/>
    <property type="match status" value="1"/>
</dbReference>
<feature type="domain" description="Translation elongation factor EFTs/EF1B dimerisation" evidence="5">
    <location>
        <begin position="145"/>
        <end position="244"/>
    </location>
</feature>
<dbReference type="OrthoDB" id="277235at2759"/>
<dbReference type="Pfam" id="PF00889">
    <property type="entry name" value="EF_TS"/>
    <property type="match status" value="2"/>
</dbReference>
<evidence type="ECO:0000256" key="4">
    <source>
        <dbReference type="SAM" id="SignalP"/>
    </source>
</evidence>
<dbReference type="GO" id="GO:0003746">
    <property type="term" value="F:translation elongation factor activity"/>
    <property type="evidence" value="ECO:0007669"/>
    <property type="project" value="UniProtKB-UniRule"/>
</dbReference>
<dbReference type="SUPFAM" id="SSF54713">
    <property type="entry name" value="Elongation factor Ts (EF-Ts), dimerisation domain"/>
    <property type="match status" value="2"/>
</dbReference>
<dbReference type="GO" id="GO:0070125">
    <property type="term" value="P:mitochondrial translational elongation"/>
    <property type="evidence" value="ECO:0007669"/>
    <property type="project" value="TreeGrafter"/>
</dbReference>
<dbReference type="Proteomes" id="UP000003786">
    <property type="component" value="Chromosome 4"/>
</dbReference>
<dbReference type="InterPro" id="IPR014039">
    <property type="entry name" value="Transl_elong_EFTs/EF1B_dimer"/>
</dbReference>
<evidence type="ECO:0000313" key="7">
    <source>
        <dbReference type="Proteomes" id="UP000003786"/>
    </source>
</evidence>
<dbReference type="RefSeq" id="XP_009692580.1">
    <property type="nucleotide sequence ID" value="XM_009694285.1"/>
</dbReference>
<dbReference type="EMBL" id="AP011949">
    <property type="protein sequence ID" value="BAM42279.1"/>
    <property type="molecule type" value="Genomic_DNA"/>
</dbReference>
<feature type="chain" id="PRO_5003778002" description="Elongation factor Ts, mitochondrial" evidence="4">
    <location>
        <begin position="22"/>
        <end position="441"/>
    </location>
</feature>
<name>J4DQD8_THEOR</name>
<dbReference type="HAMAP" id="MF_00050">
    <property type="entry name" value="EF_Ts"/>
    <property type="match status" value="1"/>
</dbReference>
<comment type="similarity">
    <text evidence="3">Belongs to the EF-Ts family.</text>
</comment>
<evidence type="ECO:0000256" key="3">
    <source>
        <dbReference type="HAMAP-Rule" id="MF_03135"/>
    </source>
</evidence>
<dbReference type="VEuPathDB" id="PiroplasmaDB:TOT_040000648"/>
<dbReference type="Gene3D" id="3.30.479.20">
    <property type="entry name" value="Elongation factor Ts, dimerisation domain"/>
    <property type="match status" value="2"/>
</dbReference>
<keyword evidence="2 3" id="KW-0648">Protein biosynthesis</keyword>
<evidence type="ECO:0000256" key="1">
    <source>
        <dbReference type="ARBA" id="ARBA00022768"/>
    </source>
</evidence>
<proteinExistence type="inferred from homology"/>
<dbReference type="KEGG" id="tot:TOT_040000648"/>
<evidence type="ECO:0000313" key="6">
    <source>
        <dbReference type="EMBL" id="BAM42279.1"/>
    </source>
</evidence>
<dbReference type="InterPro" id="IPR001816">
    <property type="entry name" value="Transl_elong_EFTs/EF1B"/>
</dbReference>
<feature type="signal peptide" evidence="4">
    <location>
        <begin position="1"/>
        <end position="21"/>
    </location>
</feature>
<keyword evidence="3" id="KW-0496">Mitochondrion</keyword>
<feature type="domain" description="Translation elongation factor EFTs/EF1B dimerisation" evidence="5">
    <location>
        <begin position="305"/>
        <end position="419"/>
    </location>
</feature>